<organism evidence="2 3">
    <name type="scientific">Caballeronia mineralivorans PML1(12)</name>
    <dbReference type="NCBI Taxonomy" id="908627"/>
    <lineage>
        <taxon>Bacteria</taxon>
        <taxon>Pseudomonadati</taxon>
        <taxon>Pseudomonadota</taxon>
        <taxon>Betaproteobacteria</taxon>
        <taxon>Burkholderiales</taxon>
        <taxon>Burkholderiaceae</taxon>
        <taxon>Caballeronia</taxon>
    </lineage>
</organism>
<evidence type="ECO:0000259" key="1">
    <source>
        <dbReference type="PROSITE" id="PS51819"/>
    </source>
</evidence>
<name>A0A0J1CZC1_9BURK</name>
<dbReference type="Pfam" id="PF00903">
    <property type="entry name" value="Glyoxalase"/>
    <property type="match status" value="1"/>
</dbReference>
<dbReference type="InterPro" id="IPR029068">
    <property type="entry name" value="Glyas_Bleomycin-R_OHBP_Dase"/>
</dbReference>
<dbReference type="CDD" id="cd06587">
    <property type="entry name" value="VOC"/>
    <property type="match status" value="1"/>
</dbReference>
<keyword evidence="3" id="KW-1185">Reference proteome</keyword>
<dbReference type="InterPro" id="IPR004360">
    <property type="entry name" value="Glyas_Fos-R_dOase_dom"/>
</dbReference>
<comment type="caution">
    <text evidence="2">The sequence shown here is derived from an EMBL/GenBank/DDBJ whole genome shotgun (WGS) entry which is preliminary data.</text>
</comment>
<feature type="domain" description="VOC" evidence="1">
    <location>
        <begin position="8"/>
        <end position="129"/>
    </location>
</feature>
<dbReference type="OrthoDB" id="9804907at2"/>
<dbReference type="InterPro" id="IPR037523">
    <property type="entry name" value="VOC_core"/>
</dbReference>
<dbReference type="EMBL" id="AEJF01000084">
    <property type="protein sequence ID" value="KLU25875.1"/>
    <property type="molecule type" value="Genomic_DNA"/>
</dbReference>
<accession>A0A0J1CZC1</accession>
<dbReference type="SUPFAM" id="SSF54593">
    <property type="entry name" value="Glyoxalase/Bleomycin resistance protein/Dihydroxybiphenyl dioxygenase"/>
    <property type="match status" value="1"/>
</dbReference>
<dbReference type="Proteomes" id="UP000035963">
    <property type="component" value="Unassembled WGS sequence"/>
</dbReference>
<evidence type="ECO:0000313" key="3">
    <source>
        <dbReference type="Proteomes" id="UP000035963"/>
    </source>
</evidence>
<proteinExistence type="predicted"/>
<reference evidence="2 3" key="1">
    <citation type="journal article" date="2015" name="Genome Announc.">
        <title>Draft Genome Sequence of Burkholderia sp. Strain PML1(12), an Ectomycorrhizosphere-Inhabiting Bacterium with Effective Mineral-Weathering Ability.</title>
        <authorList>
            <person name="Uroz S."/>
            <person name="Oger P."/>
        </authorList>
    </citation>
    <scope>NUCLEOTIDE SEQUENCE [LARGE SCALE GENOMIC DNA]</scope>
    <source>
        <strain evidence="3">PML1(12)</strain>
    </source>
</reference>
<dbReference type="AlphaFoldDB" id="A0A0J1CZC1"/>
<sequence length="130" mass="14159">MQTLLKDSHAFSGFAVKDLVEAKAFYTETLGLEVTSEAMGILKLHLAGGNNVLVYPKANHVPATFTVLNFPVDSVDQTVDALSARGVRFEHYDAPLPKTDAKGICRDPRGPAIAWFKDPAGNIFSVLEER</sequence>
<protein>
    <submittedName>
        <fullName evidence="2">Glyoxalase</fullName>
    </submittedName>
</protein>
<dbReference type="Gene3D" id="3.10.180.10">
    <property type="entry name" value="2,3-Dihydroxybiphenyl 1,2-Dioxygenase, domain 1"/>
    <property type="match status" value="1"/>
</dbReference>
<dbReference type="RefSeq" id="WP_047846969.1">
    <property type="nucleotide sequence ID" value="NZ_AEJF01000084.1"/>
</dbReference>
<dbReference type="PROSITE" id="PS51819">
    <property type="entry name" value="VOC"/>
    <property type="match status" value="1"/>
</dbReference>
<gene>
    <name evidence="2" type="ORF">EOS_12520</name>
</gene>
<dbReference type="PATRIC" id="fig|908627.4.peg.2778"/>
<evidence type="ECO:0000313" key="2">
    <source>
        <dbReference type="EMBL" id="KLU25875.1"/>
    </source>
</evidence>